<name>A0AAE1EUZ3_PETCI</name>
<accession>A0AAE1EUZ3</accession>
<dbReference type="AlphaFoldDB" id="A0AAE1EUZ3"/>
<protein>
    <submittedName>
        <fullName evidence="2">Uncharacterized protein</fullName>
    </submittedName>
</protein>
<sequence length="372" mass="38875">MVEGMVGVKEERCVGEGVVVSCGIVVESCGIVVVSCGIVVESCGIVVVSCGIVGESCGIVVVSCGIVVVSCGIVGESCGIVVVSCGIVGESCGIVGESCGIVGESCGIVGESCGIVVESCGIVALGLGGVIFLWFYACHTEPRVSAKEALKLGSVKPLRKIVEKICFGYLFWVVREVRERRRTSPALQHGDGVPCPHLLERHTLPDPSLQPCDTRYQWVSSAWGSCQASVGEGDVAVQCGEEYRPVNSPVSRASDHVPVLDHLCVHVEPPPASKGQPTTPLIPSLHHPTHSPTTPLTSTTTNSLQHSVHAQSIFSLLLRLPFHHRSSTPFLHRSPPLPSPLTPPSITAPPPVPSPLPPPSITASPPTLPSSL</sequence>
<gene>
    <name evidence="2" type="ORF">Pcinc_032135</name>
</gene>
<keyword evidence="3" id="KW-1185">Reference proteome</keyword>
<feature type="compositionally biased region" description="Low complexity" evidence="1">
    <location>
        <begin position="277"/>
        <end position="301"/>
    </location>
</feature>
<evidence type="ECO:0000256" key="1">
    <source>
        <dbReference type="SAM" id="MobiDB-lite"/>
    </source>
</evidence>
<evidence type="ECO:0000313" key="3">
    <source>
        <dbReference type="Proteomes" id="UP001286313"/>
    </source>
</evidence>
<organism evidence="2 3">
    <name type="scientific">Petrolisthes cinctipes</name>
    <name type="common">Flat porcelain crab</name>
    <dbReference type="NCBI Taxonomy" id="88211"/>
    <lineage>
        <taxon>Eukaryota</taxon>
        <taxon>Metazoa</taxon>
        <taxon>Ecdysozoa</taxon>
        <taxon>Arthropoda</taxon>
        <taxon>Crustacea</taxon>
        <taxon>Multicrustacea</taxon>
        <taxon>Malacostraca</taxon>
        <taxon>Eumalacostraca</taxon>
        <taxon>Eucarida</taxon>
        <taxon>Decapoda</taxon>
        <taxon>Pleocyemata</taxon>
        <taxon>Anomura</taxon>
        <taxon>Galatheoidea</taxon>
        <taxon>Porcellanidae</taxon>
        <taxon>Petrolisthes</taxon>
    </lineage>
</organism>
<feature type="compositionally biased region" description="Pro residues" evidence="1">
    <location>
        <begin position="335"/>
        <end position="360"/>
    </location>
</feature>
<proteinExistence type="predicted"/>
<feature type="region of interest" description="Disordered" evidence="1">
    <location>
        <begin position="331"/>
        <end position="372"/>
    </location>
</feature>
<dbReference type="EMBL" id="JAWQEG010004367">
    <property type="protein sequence ID" value="KAK3861957.1"/>
    <property type="molecule type" value="Genomic_DNA"/>
</dbReference>
<reference evidence="2" key="1">
    <citation type="submission" date="2023-10" db="EMBL/GenBank/DDBJ databases">
        <title>Genome assemblies of two species of porcelain crab, Petrolisthes cinctipes and Petrolisthes manimaculis (Anomura: Porcellanidae).</title>
        <authorList>
            <person name="Angst P."/>
        </authorList>
    </citation>
    <scope>NUCLEOTIDE SEQUENCE</scope>
    <source>
        <strain evidence="2">PB745_01</strain>
        <tissue evidence="2">Gill</tissue>
    </source>
</reference>
<feature type="compositionally biased region" description="Low complexity" evidence="1">
    <location>
        <begin position="361"/>
        <end position="372"/>
    </location>
</feature>
<comment type="caution">
    <text evidence="2">The sequence shown here is derived from an EMBL/GenBank/DDBJ whole genome shotgun (WGS) entry which is preliminary data.</text>
</comment>
<evidence type="ECO:0000313" key="2">
    <source>
        <dbReference type="EMBL" id="KAK3861957.1"/>
    </source>
</evidence>
<feature type="region of interest" description="Disordered" evidence="1">
    <location>
        <begin position="269"/>
        <end position="304"/>
    </location>
</feature>
<dbReference type="Proteomes" id="UP001286313">
    <property type="component" value="Unassembled WGS sequence"/>
</dbReference>